<dbReference type="InterPro" id="IPR036875">
    <property type="entry name" value="Znf_CCHC_sf"/>
</dbReference>
<accession>A0A059BEF5</accession>
<evidence type="ECO:0000256" key="1">
    <source>
        <dbReference type="PROSITE-ProRule" id="PRU00047"/>
    </source>
</evidence>
<keyword evidence="1" id="KW-0479">Metal-binding</keyword>
<dbReference type="PROSITE" id="PS50158">
    <property type="entry name" value="ZF_CCHC"/>
    <property type="match status" value="1"/>
</dbReference>
<dbReference type="Gene3D" id="4.10.60.10">
    <property type="entry name" value="Zinc finger, CCHC-type"/>
    <property type="match status" value="1"/>
</dbReference>
<reference evidence="3" key="1">
    <citation type="submission" date="2013-07" db="EMBL/GenBank/DDBJ databases">
        <title>The genome of Eucalyptus grandis.</title>
        <authorList>
            <person name="Schmutz J."/>
            <person name="Hayes R."/>
            <person name="Myburg A."/>
            <person name="Tuskan G."/>
            <person name="Grattapaglia D."/>
            <person name="Rokhsar D.S."/>
        </authorList>
    </citation>
    <scope>NUCLEOTIDE SEQUENCE</scope>
    <source>
        <tissue evidence="3">Leaf extractions</tissue>
    </source>
</reference>
<dbReference type="GO" id="GO:0003676">
    <property type="term" value="F:nucleic acid binding"/>
    <property type="evidence" value="ECO:0007669"/>
    <property type="project" value="InterPro"/>
</dbReference>
<organism evidence="3">
    <name type="scientific">Eucalyptus grandis</name>
    <name type="common">Flooded gum</name>
    <dbReference type="NCBI Taxonomy" id="71139"/>
    <lineage>
        <taxon>Eukaryota</taxon>
        <taxon>Viridiplantae</taxon>
        <taxon>Streptophyta</taxon>
        <taxon>Embryophyta</taxon>
        <taxon>Tracheophyta</taxon>
        <taxon>Spermatophyta</taxon>
        <taxon>Magnoliopsida</taxon>
        <taxon>eudicotyledons</taxon>
        <taxon>Gunneridae</taxon>
        <taxon>Pentapetalae</taxon>
        <taxon>rosids</taxon>
        <taxon>malvids</taxon>
        <taxon>Myrtales</taxon>
        <taxon>Myrtaceae</taxon>
        <taxon>Myrtoideae</taxon>
        <taxon>Eucalypteae</taxon>
        <taxon>Eucalyptus</taxon>
    </lineage>
</organism>
<protein>
    <recommendedName>
        <fullName evidence="2">CCHC-type domain-containing protein</fullName>
    </recommendedName>
</protein>
<keyword evidence="1" id="KW-0862">Zinc</keyword>
<dbReference type="PANTHER" id="PTHR33325">
    <property type="entry name" value="ZINC FINGER, CCHC-TYPE-RELATED"/>
    <property type="match status" value="1"/>
</dbReference>
<dbReference type="Gramene" id="KCW64414">
    <property type="protein sequence ID" value="KCW64414"/>
    <property type="gene ID" value="EUGRSUZ_G02034"/>
</dbReference>
<keyword evidence="1" id="KW-0863">Zinc-finger</keyword>
<feature type="domain" description="CCHC-type" evidence="2">
    <location>
        <begin position="255"/>
        <end position="269"/>
    </location>
</feature>
<dbReference type="EMBL" id="KK198759">
    <property type="protein sequence ID" value="KCW64414.1"/>
    <property type="molecule type" value="Genomic_DNA"/>
</dbReference>
<name>A0A059BEF5_EUCGR</name>
<dbReference type="SUPFAM" id="SSF57756">
    <property type="entry name" value="Retrovirus zinc finger-like domains"/>
    <property type="match status" value="1"/>
</dbReference>
<dbReference type="OMA" id="REWALIR"/>
<gene>
    <name evidence="3" type="ORF">EUGRSUZ_G02034</name>
</gene>
<sequence>MANIEKPKFHILEVSGKNYLSWCLDMEMHLQGQGLANTITEDGTSNEKDKANALIFIRRHLHESLQTQYLSVRDPHILWRRLKDRYDHTKTVILPQAQYDWQNLRLQDFKSVSDYNSALFDIVSRLELCSIKLTDAELLEKTFSTFHASNIVLQQQYRQRQFATYSELISVLLTAEQTNELLLKNHDLRPAGSKALPEAHANFEKNTGHFKGYKRRQEHNPRRDVKKFNRPRKSNFGLNHGKEKKPKKVINESICHRCGMTGHWSRTCRTPKHFVDLYQASLKNTGKRGESHVIEINPTAITTVEANNISVGGTPLAPEVANASLGVSDFFEDL</sequence>
<proteinExistence type="predicted"/>
<dbReference type="PANTHER" id="PTHR33325:SF11">
    <property type="entry name" value="COLD SHOCK DOMAIN-CONTAINING PROTEIN 4-LIKE"/>
    <property type="match status" value="1"/>
</dbReference>
<evidence type="ECO:0000259" key="2">
    <source>
        <dbReference type="PROSITE" id="PS50158"/>
    </source>
</evidence>
<dbReference type="InterPro" id="IPR001878">
    <property type="entry name" value="Znf_CCHC"/>
</dbReference>
<dbReference type="AlphaFoldDB" id="A0A059BEF5"/>
<evidence type="ECO:0000313" key="3">
    <source>
        <dbReference type="EMBL" id="KCW64414.1"/>
    </source>
</evidence>
<dbReference type="InParanoid" id="A0A059BEF5"/>
<dbReference type="GO" id="GO:0008270">
    <property type="term" value="F:zinc ion binding"/>
    <property type="evidence" value="ECO:0007669"/>
    <property type="project" value="UniProtKB-KW"/>
</dbReference>